<dbReference type="Pfam" id="PF00111">
    <property type="entry name" value="Fer2"/>
    <property type="match status" value="1"/>
</dbReference>
<keyword evidence="4" id="KW-0408">Iron</keyword>
<evidence type="ECO:0000313" key="13">
    <source>
        <dbReference type="EMBL" id="KAJ8306493.1"/>
    </source>
</evidence>
<feature type="domain" description="Protein kinase" evidence="11">
    <location>
        <begin position="1"/>
        <end position="328"/>
    </location>
</feature>
<keyword evidence="4" id="KW-0001">2Fe-2S</keyword>
<evidence type="ECO:0000256" key="1">
    <source>
        <dbReference type="ARBA" id="ARBA00012513"/>
    </source>
</evidence>
<feature type="non-terminal residue" evidence="13">
    <location>
        <position position="1"/>
    </location>
</feature>
<organism evidence="13 14">
    <name type="scientific">Tegillarca granosa</name>
    <name type="common">Malaysian cockle</name>
    <name type="synonym">Anadara granosa</name>
    <dbReference type="NCBI Taxonomy" id="220873"/>
    <lineage>
        <taxon>Eukaryota</taxon>
        <taxon>Metazoa</taxon>
        <taxon>Spiralia</taxon>
        <taxon>Lophotrochozoa</taxon>
        <taxon>Mollusca</taxon>
        <taxon>Bivalvia</taxon>
        <taxon>Autobranchia</taxon>
        <taxon>Pteriomorphia</taxon>
        <taxon>Arcoida</taxon>
        <taxon>Arcoidea</taxon>
        <taxon>Arcidae</taxon>
        <taxon>Tegillarca</taxon>
    </lineage>
</organism>
<evidence type="ECO:0000259" key="12">
    <source>
        <dbReference type="PROSITE" id="PS51085"/>
    </source>
</evidence>
<dbReference type="SUPFAM" id="SSF56112">
    <property type="entry name" value="Protein kinase-like (PK-like)"/>
    <property type="match status" value="2"/>
</dbReference>
<dbReference type="Proteomes" id="UP001217089">
    <property type="component" value="Unassembled WGS sequence"/>
</dbReference>
<evidence type="ECO:0000256" key="3">
    <source>
        <dbReference type="ARBA" id="ARBA00022679"/>
    </source>
</evidence>
<accession>A0ABQ9ET71</accession>
<dbReference type="Pfam" id="PF00069">
    <property type="entry name" value="Pkinase"/>
    <property type="match status" value="1"/>
</dbReference>
<comment type="catalytic activity">
    <reaction evidence="9">
        <text>L-threonyl-[protein] + ATP = O-phospho-L-threonyl-[protein] + ADP + H(+)</text>
        <dbReference type="Rhea" id="RHEA:46608"/>
        <dbReference type="Rhea" id="RHEA-COMP:11060"/>
        <dbReference type="Rhea" id="RHEA-COMP:11605"/>
        <dbReference type="ChEBI" id="CHEBI:15378"/>
        <dbReference type="ChEBI" id="CHEBI:30013"/>
        <dbReference type="ChEBI" id="CHEBI:30616"/>
        <dbReference type="ChEBI" id="CHEBI:61977"/>
        <dbReference type="ChEBI" id="CHEBI:456216"/>
        <dbReference type="EC" id="2.7.11.1"/>
    </reaction>
</comment>
<dbReference type="InterPro" id="IPR000719">
    <property type="entry name" value="Prot_kinase_dom"/>
</dbReference>
<keyword evidence="6" id="KW-0418">Kinase</keyword>
<dbReference type="InterPro" id="IPR011009">
    <property type="entry name" value="Kinase-like_dom_sf"/>
</dbReference>
<dbReference type="Gene3D" id="3.30.200.20">
    <property type="entry name" value="Phosphorylase Kinase, domain 1"/>
    <property type="match status" value="1"/>
</dbReference>
<comment type="caution">
    <text evidence="13">The sequence shown here is derived from an EMBL/GenBank/DDBJ whole genome shotgun (WGS) entry which is preliminary data.</text>
</comment>
<dbReference type="PROSITE" id="PS50011">
    <property type="entry name" value="PROTEIN_KINASE_DOM"/>
    <property type="match status" value="1"/>
</dbReference>
<keyword evidence="7" id="KW-0067">ATP-binding</keyword>
<evidence type="ECO:0000256" key="7">
    <source>
        <dbReference type="ARBA" id="ARBA00022840"/>
    </source>
</evidence>
<sequence>SGGFGSVYKGTYQKKDVANPEAHLESFKAEQLVLGFKHPNIVRTIATTSIELFNDGAWIVMELAGRRTLQSLINDDSEILCEERRLRFSLQIASALKYSHDKSVVHLDLKPANISHKLPMGIANFVIWMFSKIDNEERLEKLHIQEKIRMLLSLVWLLMDKRPKHPEIECGPFEECYRDLYSQCWSANSSDRPDAKELVELLKIWKNFLQPGIKAYHRIKNIISQTTTDFILHGIYFLNFRVNIVYITRDGERVPVRGKVGDNVLYLAHRYGIELEGACEASLACSTCHVYVHDDYYMLDMAPFLKENSRLGCQITLSKDLEGMELTLPAATRNFYNQRKLQCQTFQKSEVELEYLFGSGGFGSVYKGTYQKKDVAVKVMHKISKNPEAHLESLKLNS</sequence>
<keyword evidence="5" id="KW-0547">Nucleotide-binding</keyword>
<dbReference type="InterPro" id="IPR051681">
    <property type="entry name" value="Ser/Thr_Kinases-Pseudokinases"/>
</dbReference>
<protein>
    <recommendedName>
        <fullName evidence="1">non-specific serine/threonine protein kinase</fullName>
        <ecNumber evidence="1">2.7.11.1</ecNumber>
    </recommendedName>
</protein>
<dbReference type="EC" id="2.7.11.1" evidence="1"/>
<keyword evidence="4" id="KW-0479">Metal-binding</keyword>
<dbReference type="InterPro" id="IPR036010">
    <property type="entry name" value="2Fe-2S_ferredoxin-like_sf"/>
</dbReference>
<evidence type="ECO:0000256" key="8">
    <source>
        <dbReference type="ARBA" id="ARBA00023014"/>
    </source>
</evidence>
<dbReference type="Gene3D" id="1.10.510.10">
    <property type="entry name" value="Transferase(Phosphotransferase) domain 1"/>
    <property type="match status" value="1"/>
</dbReference>
<proteinExistence type="predicted"/>
<evidence type="ECO:0000256" key="10">
    <source>
        <dbReference type="ARBA" id="ARBA00048679"/>
    </source>
</evidence>
<dbReference type="PANTHER" id="PTHR44329:SF285">
    <property type="entry name" value="V-MOS MOLONEY MURINE SARCOMA VIRAL ONCO HOMOLOG"/>
    <property type="match status" value="1"/>
</dbReference>
<name>A0ABQ9ET71_TEGGR</name>
<comment type="catalytic activity">
    <reaction evidence="10">
        <text>L-seryl-[protein] + ATP = O-phospho-L-seryl-[protein] + ADP + H(+)</text>
        <dbReference type="Rhea" id="RHEA:17989"/>
        <dbReference type="Rhea" id="RHEA-COMP:9863"/>
        <dbReference type="Rhea" id="RHEA-COMP:11604"/>
        <dbReference type="ChEBI" id="CHEBI:15378"/>
        <dbReference type="ChEBI" id="CHEBI:29999"/>
        <dbReference type="ChEBI" id="CHEBI:30616"/>
        <dbReference type="ChEBI" id="CHEBI:83421"/>
        <dbReference type="ChEBI" id="CHEBI:456216"/>
        <dbReference type="EC" id="2.7.11.1"/>
    </reaction>
</comment>
<evidence type="ECO:0000256" key="6">
    <source>
        <dbReference type="ARBA" id="ARBA00022777"/>
    </source>
</evidence>
<evidence type="ECO:0000256" key="4">
    <source>
        <dbReference type="ARBA" id="ARBA00022714"/>
    </source>
</evidence>
<reference evidence="13 14" key="1">
    <citation type="submission" date="2022-12" db="EMBL/GenBank/DDBJ databases">
        <title>Chromosome-level genome of Tegillarca granosa.</title>
        <authorList>
            <person name="Kim J."/>
        </authorList>
    </citation>
    <scope>NUCLEOTIDE SEQUENCE [LARGE SCALE GENOMIC DNA]</scope>
    <source>
        <strain evidence="13">Teg-2019</strain>
        <tissue evidence="13">Adductor muscle</tissue>
    </source>
</reference>
<dbReference type="PROSITE" id="PS51085">
    <property type="entry name" value="2FE2S_FER_2"/>
    <property type="match status" value="1"/>
</dbReference>
<dbReference type="InterPro" id="IPR018298">
    <property type="entry name" value="Adrenodoxin_Fe-S_BS"/>
</dbReference>
<gene>
    <name evidence="13" type="ORF">KUTeg_017038</name>
</gene>
<dbReference type="SUPFAM" id="SSF54292">
    <property type="entry name" value="2Fe-2S ferredoxin-like"/>
    <property type="match status" value="1"/>
</dbReference>
<dbReference type="InterPro" id="IPR001041">
    <property type="entry name" value="2Fe-2S_ferredoxin-type"/>
</dbReference>
<keyword evidence="14" id="KW-1185">Reference proteome</keyword>
<evidence type="ECO:0000256" key="2">
    <source>
        <dbReference type="ARBA" id="ARBA00022527"/>
    </source>
</evidence>
<evidence type="ECO:0000313" key="14">
    <source>
        <dbReference type="Proteomes" id="UP001217089"/>
    </source>
</evidence>
<evidence type="ECO:0000256" key="5">
    <source>
        <dbReference type="ARBA" id="ARBA00022741"/>
    </source>
</evidence>
<dbReference type="SMART" id="SM00220">
    <property type="entry name" value="S_TKc"/>
    <property type="match status" value="1"/>
</dbReference>
<dbReference type="PROSITE" id="PS00814">
    <property type="entry name" value="ADX"/>
    <property type="match status" value="1"/>
</dbReference>
<dbReference type="InterPro" id="IPR012675">
    <property type="entry name" value="Beta-grasp_dom_sf"/>
</dbReference>
<dbReference type="PANTHER" id="PTHR44329">
    <property type="entry name" value="SERINE/THREONINE-PROTEIN KINASE TNNI3K-RELATED"/>
    <property type="match status" value="1"/>
</dbReference>
<keyword evidence="2" id="KW-0723">Serine/threonine-protein kinase</keyword>
<keyword evidence="3" id="KW-0808">Transferase</keyword>
<keyword evidence="8" id="KW-0411">Iron-sulfur</keyword>
<feature type="domain" description="2Fe-2S ferredoxin-type" evidence="12">
    <location>
        <begin position="242"/>
        <end position="332"/>
    </location>
</feature>
<evidence type="ECO:0000256" key="9">
    <source>
        <dbReference type="ARBA" id="ARBA00047899"/>
    </source>
</evidence>
<dbReference type="CDD" id="cd00207">
    <property type="entry name" value="fer2"/>
    <property type="match status" value="1"/>
</dbReference>
<dbReference type="Gene3D" id="3.10.20.30">
    <property type="match status" value="1"/>
</dbReference>
<dbReference type="EMBL" id="JARBDR010000813">
    <property type="protein sequence ID" value="KAJ8306493.1"/>
    <property type="molecule type" value="Genomic_DNA"/>
</dbReference>
<evidence type="ECO:0000259" key="11">
    <source>
        <dbReference type="PROSITE" id="PS50011"/>
    </source>
</evidence>